<keyword evidence="3" id="KW-0489">Methyltransferase</keyword>
<dbReference type="InterPro" id="IPR041370">
    <property type="entry name" value="Mlase_EEF1AKMT1/ZCCHC4"/>
</dbReference>
<proteinExistence type="predicted"/>
<evidence type="ECO:0000313" key="5">
    <source>
        <dbReference type="EMBL" id="KAF5838692.1"/>
    </source>
</evidence>
<accession>A0ABQ7GVY4</accession>
<reference evidence="5" key="1">
    <citation type="submission" date="2017-08" db="EMBL/GenBank/DDBJ databases">
        <authorList>
            <person name="Polle J.E."/>
            <person name="Barry K."/>
            <person name="Cushman J."/>
            <person name="Schmutz J."/>
            <person name="Tran D."/>
            <person name="Hathwaick L.T."/>
            <person name="Yim W.C."/>
            <person name="Jenkins J."/>
            <person name="Mckie-Krisberg Z.M."/>
            <person name="Prochnik S."/>
            <person name="Lindquist E."/>
            <person name="Dockter R.B."/>
            <person name="Adam C."/>
            <person name="Molina H."/>
            <person name="Bunkerborg J."/>
            <person name="Jin E."/>
            <person name="Buchheim M."/>
            <person name="Magnuson J."/>
        </authorList>
    </citation>
    <scope>NUCLEOTIDE SEQUENCE</scope>
    <source>
        <strain evidence="5">CCAP 19/18</strain>
    </source>
</reference>
<evidence type="ECO:0000256" key="4">
    <source>
        <dbReference type="ARBA" id="ARBA00022679"/>
    </source>
</evidence>
<protein>
    <submittedName>
        <fullName evidence="5">Uncharacterized protein</fullName>
    </submittedName>
</protein>
<evidence type="ECO:0000256" key="2">
    <source>
        <dbReference type="ARBA" id="ARBA00022490"/>
    </source>
</evidence>
<keyword evidence="4" id="KW-0808">Transferase</keyword>
<comment type="subcellular location">
    <subcellularLocation>
        <location evidence="1">Cytoplasm</location>
    </subcellularLocation>
</comment>
<name>A0ABQ7GVY4_DUNSA</name>
<dbReference type="Proteomes" id="UP000815325">
    <property type="component" value="Unassembled WGS sequence"/>
</dbReference>
<dbReference type="EMBL" id="MU069569">
    <property type="protein sequence ID" value="KAF5838692.1"/>
    <property type="molecule type" value="Genomic_DNA"/>
</dbReference>
<sequence>MQVWEKYAEAAKLLLRPEGSKVVCSTVAENKDFMERLLAVKPVPFKPSIPNLVYQYTLFTNFEPTVLCELNPEVPED</sequence>
<keyword evidence="2" id="KW-0963">Cytoplasm</keyword>
<gene>
    <name evidence="5" type="ORF">DUNSADRAFT_2388</name>
</gene>
<evidence type="ECO:0000256" key="3">
    <source>
        <dbReference type="ARBA" id="ARBA00022603"/>
    </source>
</evidence>
<comment type="caution">
    <text evidence="5">The sequence shown here is derived from an EMBL/GenBank/DDBJ whole genome shotgun (WGS) entry which is preliminary data.</text>
</comment>
<evidence type="ECO:0000313" key="6">
    <source>
        <dbReference type="Proteomes" id="UP000815325"/>
    </source>
</evidence>
<organism evidence="5 6">
    <name type="scientific">Dunaliella salina</name>
    <name type="common">Green alga</name>
    <name type="synonym">Protococcus salinus</name>
    <dbReference type="NCBI Taxonomy" id="3046"/>
    <lineage>
        <taxon>Eukaryota</taxon>
        <taxon>Viridiplantae</taxon>
        <taxon>Chlorophyta</taxon>
        <taxon>core chlorophytes</taxon>
        <taxon>Chlorophyceae</taxon>
        <taxon>CS clade</taxon>
        <taxon>Chlamydomonadales</taxon>
        <taxon>Dunaliellaceae</taxon>
        <taxon>Dunaliella</taxon>
    </lineage>
</organism>
<keyword evidence="6" id="KW-1185">Reference proteome</keyword>
<dbReference type="Pfam" id="PF10237">
    <property type="entry name" value="N6-adenineMlase"/>
    <property type="match status" value="1"/>
</dbReference>
<evidence type="ECO:0000256" key="1">
    <source>
        <dbReference type="ARBA" id="ARBA00004496"/>
    </source>
</evidence>